<dbReference type="Pfam" id="PF22725">
    <property type="entry name" value="GFO_IDH_MocA_C3"/>
    <property type="match status" value="1"/>
</dbReference>
<dbReference type="PANTHER" id="PTHR42840:SF8">
    <property type="entry name" value="OXIDOREDUCTASE"/>
    <property type="match status" value="1"/>
</dbReference>
<dbReference type="InterPro" id="IPR036291">
    <property type="entry name" value="NAD(P)-bd_dom_sf"/>
</dbReference>
<dbReference type="Gene3D" id="3.30.360.10">
    <property type="entry name" value="Dihydrodipicolinate Reductase, domain 2"/>
    <property type="match status" value="1"/>
</dbReference>
<dbReference type="PANTHER" id="PTHR42840">
    <property type="entry name" value="NAD(P)-BINDING ROSSMANN-FOLD SUPERFAMILY PROTEIN-RELATED"/>
    <property type="match status" value="1"/>
</dbReference>
<gene>
    <name evidence="3" type="ORF">PY649_22745</name>
</gene>
<dbReference type="InterPro" id="IPR055170">
    <property type="entry name" value="GFO_IDH_MocA-like_dom"/>
</dbReference>
<proteinExistence type="predicted"/>
<reference evidence="3" key="1">
    <citation type="submission" date="2023-06" db="EMBL/GenBank/DDBJ databases">
        <title>Phylogenetic Diversity of Rhizobium strains.</title>
        <authorList>
            <person name="Moura F.T."/>
            <person name="Helene L.C.F."/>
            <person name="Hungria M."/>
        </authorList>
    </citation>
    <scope>NUCLEOTIDE SEQUENCE</scope>
    <source>
        <strain evidence="3">CCGE526</strain>
    </source>
</reference>
<dbReference type="Gene3D" id="3.40.50.720">
    <property type="entry name" value="NAD(P)-binding Rossmann-like Domain"/>
    <property type="match status" value="1"/>
</dbReference>
<dbReference type="SUPFAM" id="SSF55347">
    <property type="entry name" value="Glyceraldehyde-3-phosphate dehydrogenase-like, C-terminal domain"/>
    <property type="match status" value="1"/>
</dbReference>
<protein>
    <submittedName>
        <fullName evidence="3">Gfo/Idh/MocA family oxidoreductase</fullName>
    </submittedName>
</protein>
<evidence type="ECO:0000259" key="1">
    <source>
        <dbReference type="Pfam" id="PF01408"/>
    </source>
</evidence>
<feature type="domain" description="GFO/IDH/MocA-like oxidoreductase" evidence="2">
    <location>
        <begin position="147"/>
        <end position="283"/>
    </location>
</feature>
<dbReference type="InterPro" id="IPR000683">
    <property type="entry name" value="Gfo/Idh/MocA-like_OxRdtase_N"/>
</dbReference>
<dbReference type="EMBL" id="JARFYM010000022">
    <property type="protein sequence ID" value="MDL2401730.1"/>
    <property type="molecule type" value="Genomic_DNA"/>
</dbReference>
<sequence length="381" mass="42782">MKRVGIIMHGLTGRMGLNQHLIRSIVALRAEGGVLLSNGERVMPDPVLVGRNAARLEELARKYGIERWTTDLEGALADPNDAIFFDAATTQMRAELISKALDAGKHVYCEKPISDDLDTAIALARKAKASGLKNGVVQDKLFLPGLRKIAMLRDSGFFGKILSVRGEFGYWVFEGDWQTAQRPSWNYRKKDGGGIILDMLCHWRYVLDNLFGPVKAISCLGATHIPERVDEAGRRYVADADDAAYATFELEGGVIAHINSSWAVRVRRDDLVTFQVDGTHGSAVAGLTRCWTQHRVNTPKPVWNPDQPQTIDFYDTWDEVPDNQVYDNGFKIQWEMFLRHVLEDAPWRHTLTEGAKGVQLASLGLKSWAERRWLDVEPLEI</sequence>
<dbReference type="SUPFAM" id="SSF51735">
    <property type="entry name" value="NAD(P)-binding Rossmann-fold domains"/>
    <property type="match status" value="1"/>
</dbReference>
<dbReference type="Proteomes" id="UP001172645">
    <property type="component" value="Unassembled WGS sequence"/>
</dbReference>
<comment type="caution">
    <text evidence="3">The sequence shown here is derived from an EMBL/GenBank/DDBJ whole genome shotgun (WGS) entry which is preliminary data.</text>
</comment>
<organism evidence="3 4">
    <name type="scientific">Rhizobium mayense</name>
    <dbReference type="NCBI Taxonomy" id="1312184"/>
    <lineage>
        <taxon>Bacteria</taxon>
        <taxon>Pseudomonadati</taxon>
        <taxon>Pseudomonadota</taxon>
        <taxon>Alphaproteobacteria</taxon>
        <taxon>Hyphomicrobiales</taxon>
        <taxon>Rhizobiaceae</taxon>
        <taxon>Rhizobium/Agrobacterium group</taxon>
        <taxon>Rhizobium</taxon>
    </lineage>
</organism>
<accession>A0ABT7JZF0</accession>
<dbReference type="Pfam" id="PF01408">
    <property type="entry name" value="GFO_IDH_MocA"/>
    <property type="match status" value="1"/>
</dbReference>
<dbReference type="RefSeq" id="WP_285870987.1">
    <property type="nucleotide sequence ID" value="NZ_JARFYM010000022.1"/>
</dbReference>
<keyword evidence="4" id="KW-1185">Reference proteome</keyword>
<evidence type="ECO:0000313" key="3">
    <source>
        <dbReference type="EMBL" id="MDL2401730.1"/>
    </source>
</evidence>
<evidence type="ECO:0000259" key="2">
    <source>
        <dbReference type="Pfam" id="PF22725"/>
    </source>
</evidence>
<feature type="domain" description="Gfo/Idh/MocA-like oxidoreductase N-terminal" evidence="1">
    <location>
        <begin position="48"/>
        <end position="132"/>
    </location>
</feature>
<name>A0ABT7JZF0_9HYPH</name>
<evidence type="ECO:0000313" key="4">
    <source>
        <dbReference type="Proteomes" id="UP001172645"/>
    </source>
</evidence>